<name>A0ACA9KTW5_9GLOM</name>
<evidence type="ECO:0000313" key="1">
    <source>
        <dbReference type="EMBL" id="CAG8489960.1"/>
    </source>
</evidence>
<proteinExistence type="predicted"/>
<dbReference type="Proteomes" id="UP000789860">
    <property type="component" value="Unassembled WGS sequence"/>
</dbReference>
<feature type="non-terminal residue" evidence="1">
    <location>
        <position position="1"/>
    </location>
</feature>
<protein>
    <submittedName>
        <fullName evidence="1">4565_t:CDS:1</fullName>
    </submittedName>
</protein>
<comment type="caution">
    <text evidence="1">The sequence shown here is derived from an EMBL/GenBank/DDBJ whole genome shotgun (WGS) entry which is preliminary data.</text>
</comment>
<gene>
    <name evidence="1" type="ORF">SCALOS_LOCUS2788</name>
</gene>
<keyword evidence="2" id="KW-1185">Reference proteome</keyword>
<reference evidence="1" key="1">
    <citation type="submission" date="2021-06" db="EMBL/GenBank/DDBJ databases">
        <authorList>
            <person name="Kallberg Y."/>
            <person name="Tangrot J."/>
            <person name="Rosling A."/>
        </authorList>
    </citation>
    <scope>NUCLEOTIDE SEQUENCE</scope>
    <source>
        <strain evidence="1">AU212A</strain>
    </source>
</reference>
<sequence>YKQKRRQCKACRHQINDSLRQARAHFKKCTEVTLIQKQNYFGNSYEESDCETSISTATSTSSVAIDFVSRREQESLELAFAKSVFRYGLFLSLSEMEPIKDLWHQAKPTFKLPSRKKLSTKLLDHVFDETKHDVETLINKSINMCLISDGWSDLIQQHWTNYILTTPKPVFFTAHPIGEMQQNAETIAKDIEKIISEVVKTRWGSSATCLNSVLLNQLVLKLTITELAHNKQEKIPESIKKNINDEYHELLESDEINNQIKNILECRWKKIYHPVIVVVHLLDPKFHGSIFNLQLAWNTVKNTSPIAWWKGNFEISAPELCQVAIRILFIPSSSAASKRNWSAFSYIQEKKRAQLVNERLLKLVYIYIDITLLYLTDNDSNDSYKEILVENTSEELFENYLDIEETDSEMDNDVESQKKEADVILTVDTKILQYYQRYNNEHSEASDKEIRSFSFLNFISQYVLEHTEDSYEDVVKVFQESQGKQTI</sequence>
<evidence type="ECO:0000313" key="2">
    <source>
        <dbReference type="Proteomes" id="UP000789860"/>
    </source>
</evidence>
<accession>A0ACA9KTW5</accession>
<dbReference type="EMBL" id="CAJVPM010002645">
    <property type="protein sequence ID" value="CAG8489960.1"/>
    <property type="molecule type" value="Genomic_DNA"/>
</dbReference>
<organism evidence="1 2">
    <name type="scientific">Scutellospora calospora</name>
    <dbReference type="NCBI Taxonomy" id="85575"/>
    <lineage>
        <taxon>Eukaryota</taxon>
        <taxon>Fungi</taxon>
        <taxon>Fungi incertae sedis</taxon>
        <taxon>Mucoromycota</taxon>
        <taxon>Glomeromycotina</taxon>
        <taxon>Glomeromycetes</taxon>
        <taxon>Diversisporales</taxon>
        <taxon>Gigasporaceae</taxon>
        <taxon>Scutellospora</taxon>
    </lineage>
</organism>